<gene>
    <name evidence="1" type="ORF">MPEBLZ_01811</name>
</gene>
<comment type="caution">
    <text evidence="1">The sequence shown here is derived from an EMBL/GenBank/DDBJ whole genome shotgun (WGS) entry which is preliminary data.</text>
</comment>
<dbReference type="Proteomes" id="UP000050360">
    <property type="component" value="Unassembled WGS sequence"/>
</dbReference>
<evidence type="ECO:0000313" key="2">
    <source>
        <dbReference type="Proteomes" id="UP000050360"/>
    </source>
</evidence>
<dbReference type="EMBL" id="LKCM01000137">
    <property type="protein sequence ID" value="KPQ43627.1"/>
    <property type="molecule type" value="Genomic_DNA"/>
</dbReference>
<sequence length="37" mass="4450">MELKRQYENKDPNGYIDDCYVIGEYLRIDLLKSIDII</sequence>
<dbReference type="AlphaFoldDB" id="A0A0P7ZIN5"/>
<reference evidence="1 2" key="1">
    <citation type="submission" date="2015-09" db="EMBL/GenBank/DDBJ databases">
        <title>A metagenomics-based metabolic model of nitrate-dependent anaerobic oxidation of methane by Methanoperedens-like archaea.</title>
        <authorList>
            <person name="Arshad A."/>
            <person name="Speth D.R."/>
            <person name="De Graaf R.M."/>
            <person name="Op Den Camp H.J."/>
            <person name="Jetten M.S."/>
            <person name="Welte C.U."/>
        </authorList>
    </citation>
    <scope>NUCLEOTIDE SEQUENCE [LARGE SCALE GENOMIC DNA]</scope>
</reference>
<evidence type="ECO:0000313" key="1">
    <source>
        <dbReference type="EMBL" id="KPQ43627.1"/>
    </source>
</evidence>
<proteinExistence type="predicted"/>
<accession>A0A0P7ZIN5</accession>
<organism evidence="1 2">
    <name type="scientific">Candidatus Methanoperedens nitratireducens</name>
    <dbReference type="NCBI Taxonomy" id="1392998"/>
    <lineage>
        <taxon>Archaea</taxon>
        <taxon>Methanobacteriati</taxon>
        <taxon>Methanobacteriota</taxon>
        <taxon>Stenosarchaea group</taxon>
        <taxon>Methanomicrobia</taxon>
        <taxon>Methanosarcinales</taxon>
        <taxon>ANME-2 cluster</taxon>
        <taxon>Candidatus Methanoperedentaceae</taxon>
        <taxon>Candidatus Methanoperedens</taxon>
    </lineage>
</organism>
<name>A0A0P7ZIN5_9EURY</name>
<protein>
    <submittedName>
        <fullName evidence="1">Uncharacterized protein</fullName>
    </submittedName>
</protein>